<dbReference type="GO" id="GO:0009036">
    <property type="term" value="F:type II site-specific deoxyribonuclease activity"/>
    <property type="evidence" value="ECO:0007669"/>
    <property type="project" value="InterPro"/>
</dbReference>
<name>A0A7G5FEK3_9CORY</name>
<dbReference type="InterPro" id="IPR036388">
    <property type="entry name" value="WH-like_DNA-bd_sf"/>
</dbReference>
<dbReference type="REBASE" id="438379">
    <property type="entry name" value="Csp612ORF12045P"/>
</dbReference>
<evidence type="ECO:0000313" key="6">
    <source>
        <dbReference type="Proteomes" id="UP000515570"/>
    </source>
</evidence>
<evidence type="ECO:0000256" key="1">
    <source>
        <dbReference type="ARBA" id="ARBA00022722"/>
    </source>
</evidence>
<dbReference type="Gene3D" id="1.10.10.10">
    <property type="entry name" value="Winged helix-like DNA-binding domain superfamily/Winged helix DNA-binding domain"/>
    <property type="match status" value="1"/>
</dbReference>
<sequence length="325" mass="37055">MFDSPTDQSAESQLVSLFRSADPHGELLSRVFRETFDQIYDGVHTGRYHWNQLTKTEKTHFGTLIEINIRRAFHHLIQDGDVLDYKIAGIEVDCKFSQKMGSWMIPNEAVGHVAMVCHANDTTSTWSLGFIRITEEILSKGSNRDQKRTITAVNRSKIQWAWLDHPMPKNILLHAPNEIREKILGAPSGQQKINKLFELIQGILIPRGTVATVAQQKDYMKRLRGNGGARSHLRKHGIVILGEYQFHQMLAQILKIPVPHNGDSISVRLYPTDHLNDSDGEVFLEDSWWRIAAPEDPEVIAPSFSHTPSIVERKMMETLKQIRPL</sequence>
<reference evidence="5 6" key="1">
    <citation type="submission" date="2020-07" db="EMBL/GenBank/DDBJ databases">
        <title>non toxigenic Corynebacterium sp. nov from a clinical source.</title>
        <authorList>
            <person name="Bernier A.-M."/>
            <person name="Bernard K."/>
        </authorList>
    </citation>
    <scope>NUCLEOTIDE SEQUENCE [LARGE SCALE GENOMIC DNA]</scope>
    <source>
        <strain evidence="6">NML 93-0612</strain>
    </source>
</reference>
<dbReference type="InterPro" id="IPR011335">
    <property type="entry name" value="Restrct_endonuc-II-like"/>
</dbReference>
<protein>
    <submittedName>
        <fullName evidence="5">Restriction endonuclease</fullName>
    </submittedName>
</protein>
<dbReference type="CDD" id="cd22338">
    <property type="entry name" value="NaeI-like"/>
    <property type="match status" value="1"/>
</dbReference>
<dbReference type="Pfam" id="PF09126">
    <property type="entry name" value="NaeI"/>
    <property type="match status" value="1"/>
</dbReference>
<keyword evidence="1" id="KW-0540">Nuclease</keyword>
<evidence type="ECO:0000256" key="2">
    <source>
        <dbReference type="ARBA" id="ARBA00022759"/>
    </source>
</evidence>
<evidence type="ECO:0000259" key="4">
    <source>
        <dbReference type="Pfam" id="PF09126"/>
    </source>
</evidence>
<accession>A0A7G5FEK3</accession>
<keyword evidence="3" id="KW-0378">Hydrolase</keyword>
<proteinExistence type="predicted"/>
<dbReference type="GO" id="GO:0009307">
    <property type="term" value="P:DNA restriction-modification system"/>
    <property type="evidence" value="ECO:0007669"/>
    <property type="project" value="InterPro"/>
</dbReference>
<dbReference type="GO" id="GO:0003677">
    <property type="term" value="F:DNA binding"/>
    <property type="evidence" value="ECO:0007669"/>
    <property type="project" value="InterPro"/>
</dbReference>
<dbReference type="InterPro" id="IPR015210">
    <property type="entry name" value="NaeI"/>
</dbReference>
<evidence type="ECO:0000256" key="3">
    <source>
        <dbReference type="ARBA" id="ARBA00022801"/>
    </source>
</evidence>
<dbReference type="RefSeq" id="WP_182385851.1">
    <property type="nucleotide sequence ID" value="NZ_CP059833.1"/>
</dbReference>
<dbReference type="EMBL" id="CP059833">
    <property type="protein sequence ID" value="QMV85044.1"/>
    <property type="molecule type" value="Genomic_DNA"/>
</dbReference>
<dbReference type="InterPro" id="IPR037057">
    <property type="entry name" value="DNA_rep_MutH/T2_RE_sf"/>
</dbReference>
<organism evidence="5 6">
    <name type="scientific">Corynebacterium hindlerae</name>
    <dbReference type="NCBI Taxonomy" id="699041"/>
    <lineage>
        <taxon>Bacteria</taxon>
        <taxon>Bacillati</taxon>
        <taxon>Actinomycetota</taxon>
        <taxon>Actinomycetes</taxon>
        <taxon>Mycobacteriales</taxon>
        <taxon>Corynebacteriaceae</taxon>
        <taxon>Corynebacterium</taxon>
    </lineage>
</organism>
<keyword evidence="6" id="KW-1185">Reference proteome</keyword>
<feature type="domain" description="Type II restriction enzyme NaeI" evidence="4">
    <location>
        <begin position="14"/>
        <end position="297"/>
    </location>
</feature>
<dbReference type="AlphaFoldDB" id="A0A7G5FEK3"/>
<dbReference type="Gene3D" id="3.40.600.10">
    <property type="entry name" value="DNA mismatch repair MutH/Restriction endonuclease, type II"/>
    <property type="match status" value="1"/>
</dbReference>
<dbReference type="SUPFAM" id="SSF52980">
    <property type="entry name" value="Restriction endonuclease-like"/>
    <property type="match status" value="1"/>
</dbReference>
<evidence type="ECO:0000313" key="5">
    <source>
        <dbReference type="EMBL" id="QMV85044.1"/>
    </source>
</evidence>
<keyword evidence="2 5" id="KW-0255">Endonuclease</keyword>
<dbReference type="Proteomes" id="UP000515570">
    <property type="component" value="Chromosome"/>
</dbReference>
<gene>
    <name evidence="5" type="ORF">HW450_12040</name>
</gene>